<name>A0ABQ9H5N1_9NEOP</name>
<comment type="caution">
    <text evidence="2">The sequence shown here is derived from an EMBL/GenBank/DDBJ whole genome shotgun (WGS) entry which is preliminary data.</text>
</comment>
<feature type="domain" description="Mutator-like transposase" evidence="1">
    <location>
        <begin position="1"/>
        <end position="104"/>
    </location>
</feature>
<evidence type="ECO:0000259" key="1">
    <source>
        <dbReference type="Pfam" id="PF20700"/>
    </source>
</evidence>
<evidence type="ECO:0000313" key="2">
    <source>
        <dbReference type="EMBL" id="KAJ8879604.1"/>
    </source>
</evidence>
<keyword evidence="3" id="KW-1185">Reference proteome</keyword>
<protein>
    <recommendedName>
        <fullName evidence="1">Mutator-like transposase domain-containing protein</fullName>
    </recommendedName>
</protein>
<dbReference type="Proteomes" id="UP001159363">
    <property type="component" value="Chromosome 6"/>
</dbReference>
<evidence type="ECO:0000313" key="3">
    <source>
        <dbReference type="Proteomes" id="UP001159363"/>
    </source>
</evidence>
<organism evidence="2 3">
    <name type="scientific">Dryococelus australis</name>
    <dbReference type="NCBI Taxonomy" id="614101"/>
    <lineage>
        <taxon>Eukaryota</taxon>
        <taxon>Metazoa</taxon>
        <taxon>Ecdysozoa</taxon>
        <taxon>Arthropoda</taxon>
        <taxon>Hexapoda</taxon>
        <taxon>Insecta</taxon>
        <taxon>Pterygota</taxon>
        <taxon>Neoptera</taxon>
        <taxon>Polyneoptera</taxon>
        <taxon>Phasmatodea</taxon>
        <taxon>Verophasmatodea</taxon>
        <taxon>Anareolatae</taxon>
        <taxon>Phasmatidae</taxon>
        <taxon>Eurycanthinae</taxon>
        <taxon>Dryococelus</taxon>
    </lineage>
</organism>
<reference evidence="2 3" key="1">
    <citation type="submission" date="2023-02" db="EMBL/GenBank/DDBJ databases">
        <title>LHISI_Scaffold_Assembly.</title>
        <authorList>
            <person name="Stuart O.P."/>
            <person name="Cleave R."/>
            <person name="Magrath M.J.L."/>
            <person name="Mikheyev A.S."/>
        </authorList>
    </citation>
    <scope>NUCLEOTIDE SEQUENCE [LARGE SCALE GENOMIC DNA]</scope>
    <source>
        <strain evidence="2">Daus_M_001</strain>
        <tissue evidence="2">Leg muscle</tissue>
    </source>
</reference>
<dbReference type="Pfam" id="PF20700">
    <property type="entry name" value="Mutator"/>
    <property type="match status" value="1"/>
</dbReference>
<sequence>MEQDVIIEGFLQSIDMHGLVYRRLIADGDSSVHRKLIDDMPYGTTRQVEKFECQNHIGQNYISKVRNLCSNTKLGSYELLSAPKDRIMIRRTTSISAIKYSKKQSEDKYYLSIE</sequence>
<accession>A0ABQ9H5N1</accession>
<proteinExistence type="predicted"/>
<dbReference type="EMBL" id="JARBHB010000007">
    <property type="protein sequence ID" value="KAJ8879604.1"/>
    <property type="molecule type" value="Genomic_DNA"/>
</dbReference>
<gene>
    <name evidence="2" type="ORF">PR048_020212</name>
</gene>
<dbReference type="InterPro" id="IPR049012">
    <property type="entry name" value="Mutator_transp_dom"/>
</dbReference>